<sequence>MITRYILTFCLLMAMLPLAAQKTVKGRVNNFTYDTISPLPHATVTNISRSSSVSADNSGYYIIRANENDSLVFSFNGYISDTVRVQEQFFISGYDAALIERAAFLSGVTVMADYRRDSIRRRQEYSYAYEKPLGITGGHTPSAGAGIVLSPSSIFSKERKANKRLKARLLKQEEDAYIDYVFSPGWVGSLTGLKDGALETFMNRYRPSYEFCRQRDRAEMITYVSDKFKEFQKANAVK</sequence>
<dbReference type="RefSeq" id="WP_114789358.1">
    <property type="nucleotide sequence ID" value="NZ_CP139960.1"/>
</dbReference>
<evidence type="ECO:0008006" key="4">
    <source>
        <dbReference type="Google" id="ProtNLM"/>
    </source>
</evidence>
<feature type="chain" id="PRO_5045781031" description="Carboxypeptidase-like regulatory domain-containing protein" evidence="1">
    <location>
        <begin position="20"/>
        <end position="238"/>
    </location>
</feature>
<evidence type="ECO:0000313" key="3">
    <source>
        <dbReference type="Proteomes" id="UP001325680"/>
    </source>
</evidence>
<protein>
    <recommendedName>
        <fullName evidence="4">Carboxypeptidase-like regulatory domain-containing protein</fullName>
    </recommendedName>
</protein>
<feature type="signal peptide" evidence="1">
    <location>
        <begin position="1"/>
        <end position="19"/>
    </location>
</feature>
<organism evidence="2 3">
    <name type="scientific">Niabella yanshanensis</name>
    <dbReference type="NCBI Taxonomy" id="577386"/>
    <lineage>
        <taxon>Bacteria</taxon>
        <taxon>Pseudomonadati</taxon>
        <taxon>Bacteroidota</taxon>
        <taxon>Chitinophagia</taxon>
        <taxon>Chitinophagales</taxon>
        <taxon>Chitinophagaceae</taxon>
        <taxon>Niabella</taxon>
    </lineage>
</organism>
<dbReference type="SUPFAM" id="SSF49464">
    <property type="entry name" value="Carboxypeptidase regulatory domain-like"/>
    <property type="match status" value="1"/>
</dbReference>
<keyword evidence="3" id="KW-1185">Reference proteome</keyword>
<name>A0ABZ0WCX6_9BACT</name>
<keyword evidence="1" id="KW-0732">Signal</keyword>
<evidence type="ECO:0000256" key="1">
    <source>
        <dbReference type="SAM" id="SignalP"/>
    </source>
</evidence>
<evidence type="ECO:0000313" key="2">
    <source>
        <dbReference type="EMBL" id="WQD39962.1"/>
    </source>
</evidence>
<gene>
    <name evidence="2" type="ORF">U0035_07355</name>
</gene>
<dbReference type="Proteomes" id="UP001325680">
    <property type="component" value="Chromosome"/>
</dbReference>
<reference evidence="2 3" key="1">
    <citation type="submission" date="2023-12" db="EMBL/GenBank/DDBJ databases">
        <title>Genome sequencing and assembly of bacterial species from a model synthetic community.</title>
        <authorList>
            <person name="Hogle S.L."/>
        </authorList>
    </citation>
    <scope>NUCLEOTIDE SEQUENCE [LARGE SCALE GENOMIC DNA]</scope>
    <source>
        <strain evidence="2 3">HAMBI_3031</strain>
    </source>
</reference>
<accession>A0ABZ0WCX6</accession>
<dbReference type="EMBL" id="CP139960">
    <property type="protein sequence ID" value="WQD39962.1"/>
    <property type="molecule type" value="Genomic_DNA"/>
</dbReference>
<proteinExistence type="predicted"/>
<dbReference type="InterPro" id="IPR008969">
    <property type="entry name" value="CarboxyPept-like_regulatory"/>
</dbReference>